<evidence type="ECO:0000256" key="2">
    <source>
        <dbReference type="ARBA" id="ARBA00022801"/>
    </source>
</evidence>
<dbReference type="GO" id="GO:0016787">
    <property type="term" value="F:hydrolase activity"/>
    <property type="evidence" value="ECO:0007669"/>
    <property type="project" value="UniProtKB-KW"/>
</dbReference>
<dbReference type="Pfam" id="PF00293">
    <property type="entry name" value="NUDIX"/>
    <property type="match status" value="1"/>
</dbReference>
<dbReference type="Gene3D" id="3.90.79.10">
    <property type="entry name" value="Nucleoside Triphosphate Pyrophosphohydrolase"/>
    <property type="match status" value="1"/>
</dbReference>
<reference evidence="4 5" key="1">
    <citation type="submission" date="2019-03" db="EMBL/GenBank/DDBJ databases">
        <title>Genome sequence of Sphingomonas sp. 17J27-24.</title>
        <authorList>
            <person name="Kim M."/>
            <person name="Maeng S."/>
            <person name="Sathiyaraj S."/>
        </authorList>
    </citation>
    <scope>NUCLEOTIDE SEQUENCE [LARGE SCALE GENOMIC DNA]</scope>
    <source>
        <strain evidence="4 5">17J27-24</strain>
    </source>
</reference>
<dbReference type="PROSITE" id="PS51462">
    <property type="entry name" value="NUDIX"/>
    <property type="match status" value="1"/>
</dbReference>
<evidence type="ECO:0000313" key="4">
    <source>
        <dbReference type="EMBL" id="TFI56420.1"/>
    </source>
</evidence>
<comment type="cofactor">
    <cofactor evidence="1">
        <name>Mg(2+)</name>
        <dbReference type="ChEBI" id="CHEBI:18420"/>
    </cofactor>
</comment>
<gene>
    <name evidence="4" type="ORF">E2493_20245</name>
</gene>
<evidence type="ECO:0000256" key="1">
    <source>
        <dbReference type="ARBA" id="ARBA00001946"/>
    </source>
</evidence>
<dbReference type="RefSeq" id="WP_135090496.1">
    <property type="nucleotide sequence ID" value="NZ_SPDV01000084.1"/>
</dbReference>
<keyword evidence="5" id="KW-1185">Reference proteome</keyword>
<dbReference type="PANTHER" id="PTHR43046">
    <property type="entry name" value="GDP-MANNOSE MANNOSYL HYDROLASE"/>
    <property type="match status" value="1"/>
</dbReference>
<dbReference type="OrthoDB" id="8480561at2"/>
<dbReference type="EMBL" id="SPDV01000084">
    <property type="protein sequence ID" value="TFI56420.1"/>
    <property type="molecule type" value="Genomic_DNA"/>
</dbReference>
<comment type="caution">
    <text evidence="4">The sequence shown here is derived from an EMBL/GenBank/DDBJ whole genome shotgun (WGS) entry which is preliminary data.</text>
</comment>
<feature type="domain" description="Nudix hydrolase" evidence="3">
    <location>
        <begin position="21"/>
        <end position="153"/>
    </location>
</feature>
<dbReference type="PROSITE" id="PS00893">
    <property type="entry name" value="NUDIX_BOX"/>
    <property type="match status" value="1"/>
</dbReference>
<sequence length="153" mass="17298">MKPLLNLAFRIRQRLWRIFRPRTRGVKAMLFNAAGEIVLIRNTYGRSDMFVLPGGGIRPFEEPRAAARREVREELGCAVFDLEPVSTHVSGAEGRKDTIYLFRGTIAGEPVPDRFEVAEAATFPLDRLPETVSPATLRRIDEHLGRRVPDGAW</sequence>
<evidence type="ECO:0000259" key="3">
    <source>
        <dbReference type="PROSITE" id="PS51462"/>
    </source>
</evidence>
<dbReference type="Proteomes" id="UP000298213">
    <property type="component" value="Unassembled WGS sequence"/>
</dbReference>
<evidence type="ECO:0000313" key="5">
    <source>
        <dbReference type="Proteomes" id="UP000298213"/>
    </source>
</evidence>
<proteinExistence type="predicted"/>
<dbReference type="InterPro" id="IPR000086">
    <property type="entry name" value="NUDIX_hydrolase_dom"/>
</dbReference>
<protein>
    <submittedName>
        <fullName evidence="4">NUDIX domain-containing protein</fullName>
    </submittedName>
</protein>
<name>A0A4Y8ZK90_9SPHN</name>
<dbReference type="InterPro" id="IPR015797">
    <property type="entry name" value="NUDIX_hydrolase-like_dom_sf"/>
</dbReference>
<dbReference type="PANTHER" id="PTHR43046:SF14">
    <property type="entry name" value="MUTT_NUDIX FAMILY PROTEIN"/>
    <property type="match status" value="1"/>
</dbReference>
<dbReference type="AlphaFoldDB" id="A0A4Y8ZK90"/>
<keyword evidence="2" id="KW-0378">Hydrolase</keyword>
<organism evidence="4 5">
    <name type="scientific">Sphingomonas parva</name>
    <dbReference type="NCBI Taxonomy" id="2555898"/>
    <lineage>
        <taxon>Bacteria</taxon>
        <taxon>Pseudomonadati</taxon>
        <taxon>Pseudomonadota</taxon>
        <taxon>Alphaproteobacteria</taxon>
        <taxon>Sphingomonadales</taxon>
        <taxon>Sphingomonadaceae</taxon>
        <taxon>Sphingomonas</taxon>
    </lineage>
</organism>
<dbReference type="InterPro" id="IPR020084">
    <property type="entry name" value="NUDIX_hydrolase_CS"/>
</dbReference>
<accession>A0A4Y8ZK90</accession>
<dbReference type="SUPFAM" id="SSF55811">
    <property type="entry name" value="Nudix"/>
    <property type="match status" value="1"/>
</dbReference>